<proteinExistence type="predicted"/>
<reference evidence="1" key="1">
    <citation type="submission" date="2021-05" db="UniProtKB">
        <authorList>
            <consortium name="EnsemblPlants"/>
        </authorList>
    </citation>
    <scope>IDENTIFICATION</scope>
    <source>
        <strain evidence="1">subsp. malaccensis</strain>
    </source>
</reference>
<name>A0A804JVD9_MUSAM</name>
<dbReference type="EnsemblPlants" id="Ma07_t13330.1">
    <property type="protein sequence ID" value="Ma07_p13330.1"/>
    <property type="gene ID" value="Ma07_g13330"/>
</dbReference>
<keyword evidence="2" id="KW-1185">Reference proteome</keyword>
<organism evidence="1 2">
    <name type="scientific">Musa acuminata subsp. malaccensis</name>
    <name type="common">Wild banana</name>
    <name type="synonym">Musa malaccensis</name>
    <dbReference type="NCBI Taxonomy" id="214687"/>
    <lineage>
        <taxon>Eukaryota</taxon>
        <taxon>Viridiplantae</taxon>
        <taxon>Streptophyta</taxon>
        <taxon>Embryophyta</taxon>
        <taxon>Tracheophyta</taxon>
        <taxon>Spermatophyta</taxon>
        <taxon>Magnoliopsida</taxon>
        <taxon>Liliopsida</taxon>
        <taxon>Zingiberales</taxon>
        <taxon>Musaceae</taxon>
        <taxon>Musa</taxon>
    </lineage>
</organism>
<evidence type="ECO:0000313" key="2">
    <source>
        <dbReference type="Proteomes" id="UP000012960"/>
    </source>
</evidence>
<protein>
    <submittedName>
        <fullName evidence="1">Uncharacterized protein</fullName>
    </submittedName>
</protein>
<dbReference type="AlphaFoldDB" id="A0A804JVD9"/>
<sequence>MEIFYLKEKKTQQIYHLERQLNWPPPIWLTPSLF</sequence>
<dbReference type="Proteomes" id="UP000012960">
    <property type="component" value="Unplaced"/>
</dbReference>
<dbReference type="Gramene" id="Ma07_t13330.1">
    <property type="protein sequence ID" value="Ma07_p13330.1"/>
    <property type="gene ID" value="Ma07_g13330"/>
</dbReference>
<evidence type="ECO:0000313" key="1">
    <source>
        <dbReference type="EnsemblPlants" id="Ma07_p13330.1"/>
    </source>
</evidence>
<accession>A0A804JVD9</accession>
<dbReference type="InParanoid" id="A0A804JVD9"/>